<protein>
    <recommendedName>
        <fullName evidence="5">Lipoprotein</fullName>
    </recommendedName>
</protein>
<feature type="chain" id="PRO_5038892365" description="Lipoprotein" evidence="2">
    <location>
        <begin position="30"/>
        <end position="151"/>
    </location>
</feature>
<dbReference type="Proteomes" id="UP000818266">
    <property type="component" value="Unassembled WGS sequence"/>
</dbReference>
<dbReference type="PROSITE" id="PS51257">
    <property type="entry name" value="PROKAR_LIPOPROTEIN"/>
    <property type="match status" value="1"/>
</dbReference>
<feature type="signal peptide" evidence="2">
    <location>
        <begin position="1"/>
        <end position="29"/>
    </location>
</feature>
<dbReference type="EMBL" id="VIKT02000009">
    <property type="protein sequence ID" value="NHF62993.1"/>
    <property type="molecule type" value="Genomic_DNA"/>
</dbReference>
<organism evidence="3 4">
    <name type="scientific">Microcella pacifica</name>
    <dbReference type="NCBI Taxonomy" id="2591847"/>
    <lineage>
        <taxon>Bacteria</taxon>
        <taxon>Bacillati</taxon>
        <taxon>Actinomycetota</taxon>
        <taxon>Actinomycetes</taxon>
        <taxon>Micrococcales</taxon>
        <taxon>Microbacteriaceae</taxon>
        <taxon>Microcella</taxon>
    </lineage>
</organism>
<keyword evidence="2" id="KW-0732">Signal</keyword>
<feature type="region of interest" description="Disordered" evidence="1">
    <location>
        <begin position="25"/>
        <end position="46"/>
    </location>
</feature>
<evidence type="ECO:0000313" key="3">
    <source>
        <dbReference type="EMBL" id="NHF62993.1"/>
    </source>
</evidence>
<accession>A0A9E5JLT7</accession>
<proteinExistence type="predicted"/>
<sequence>MRGRAGFLRVSALALLVALLTSCAPSGGADPPESPPPPVGPASSDEVDLVVEVYRTRFDPERGTMQIAVHNAGATPLTVVRASLDSPALERPLRRDDETAIPAGAKRDLPVILAGARCPAPTTTAPDARLDILLADGSTAVVELSTVDRLG</sequence>
<reference evidence="3 4" key="1">
    <citation type="submission" date="2020-03" db="EMBL/GenBank/DDBJ databases">
        <title>Chryseoglobus sp. isolated from a deep-sea seamount.</title>
        <authorList>
            <person name="Zhang D.-C."/>
        </authorList>
    </citation>
    <scope>NUCLEOTIDE SEQUENCE [LARGE SCALE GENOMIC DNA]</scope>
    <source>
        <strain evidence="3 4">KN1116</strain>
    </source>
</reference>
<dbReference type="RefSeq" id="WP_152583483.1">
    <property type="nucleotide sequence ID" value="NZ_VIKT02000009.1"/>
</dbReference>
<dbReference type="AlphaFoldDB" id="A0A9E5JLT7"/>
<keyword evidence="4" id="KW-1185">Reference proteome</keyword>
<gene>
    <name evidence="3" type="ORF">FK219_007045</name>
</gene>
<name>A0A9E5JLT7_9MICO</name>
<evidence type="ECO:0008006" key="5">
    <source>
        <dbReference type="Google" id="ProtNLM"/>
    </source>
</evidence>
<evidence type="ECO:0000256" key="2">
    <source>
        <dbReference type="SAM" id="SignalP"/>
    </source>
</evidence>
<evidence type="ECO:0000256" key="1">
    <source>
        <dbReference type="SAM" id="MobiDB-lite"/>
    </source>
</evidence>
<dbReference type="OrthoDB" id="3784033at2"/>
<comment type="caution">
    <text evidence="3">The sequence shown here is derived from an EMBL/GenBank/DDBJ whole genome shotgun (WGS) entry which is preliminary data.</text>
</comment>
<evidence type="ECO:0000313" key="4">
    <source>
        <dbReference type="Proteomes" id="UP000818266"/>
    </source>
</evidence>